<reference evidence="7 8" key="1">
    <citation type="submission" date="2019-10" db="EMBL/GenBank/DDBJ databases">
        <title>Genomic and transcriptomic insights into the perfect genentic adaptation of a filamentous nitrogen-fixing cyanobacterium to rice fields.</title>
        <authorList>
            <person name="Chen Z."/>
        </authorList>
    </citation>
    <scope>NUCLEOTIDE SEQUENCE [LARGE SCALE GENOMIC DNA]</scope>
    <source>
        <strain evidence="7">CCNUC1</strain>
    </source>
</reference>
<keyword evidence="2 5" id="KW-0812">Transmembrane</keyword>
<evidence type="ECO:0000256" key="1">
    <source>
        <dbReference type="ARBA" id="ARBA00004141"/>
    </source>
</evidence>
<dbReference type="Proteomes" id="UP000326678">
    <property type="component" value="Chromosome Gxm1"/>
</dbReference>
<gene>
    <name evidence="7" type="ORF">GXM_02210</name>
</gene>
<name>A0A5P8VWE8_9NOSO</name>
<feature type="transmembrane region" description="Helical" evidence="5">
    <location>
        <begin position="42"/>
        <end position="60"/>
    </location>
</feature>
<evidence type="ECO:0000313" key="7">
    <source>
        <dbReference type="EMBL" id="QFS44735.1"/>
    </source>
</evidence>
<protein>
    <submittedName>
        <fullName evidence="7">SulP family inorganic anion transporter</fullName>
    </submittedName>
</protein>
<dbReference type="AlphaFoldDB" id="A0A5P8VWE8"/>
<comment type="subcellular location">
    <subcellularLocation>
        <location evidence="1">Membrane</location>
        <topology evidence="1">Multi-pass membrane protein</topology>
    </subcellularLocation>
</comment>
<sequence length="63" mass="6414">MSLTNTIHFRNLRGDLFGGLTAAIVSLPLALAFGVASGAGPVAGLYGAVCIGFLPPCLAVRQR</sequence>
<organism evidence="7 8">
    <name type="scientific">Nostoc sphaeroides CCNUC1</name>
    <dbReference type="NCBI Taxonomy" id="2653204"/>
    <lineage>
        <taxon>Bacteria</taxon>
        <taxon>Bacillati</taxon>
        <taxon>Cyanobacteriota</taxon>
        <taxon>Cyanophyceae</taxon>
        <taxon>Nostocales</taxon>
        <taxon>Nostocaceae</taxon>
        <taxon>Nostoc</taxon>
    </lineage>
</organism>
<dbReference type="EMBL" id="CP045226">
    <property type="protein sequence ID" value="QFS44735.1"/>
    <property type="molecule type" value="Genomic_DNA"/>
</dbReference>
<evidence type="ECO:0000256" key="2">
    <source>
        <dbReference type="ARBA" id="ARBA00022692"/>
    </source>
</evidence>
<feature type="domain" description="SLC26A/SulP transporter" evidence="6">
    <location>
        <begin position="12"/>
        <end position="53"/>
    </location>
</feature>
<accession>A0A5P8VWE8</accession>
<dbReference type="GO" id="GO:0016020">
    <property type="term" value="C:membrane"/>
    <property type="evidence" value="ECO:0007669"/>
    <property type="project" value="UniProtKB-SubCell"/>
</dbReference>
<keyword evidence="8" id="KW-1185">Reference proteome</keyword>
<dbReference type="Pfam" id="PF00916">
    <property type="entry name" value="Sulfate_transp"/>
    <property type="match status" value="1"/>
</dbReference>
<keyword evidence="3 5" id="KW-1133">Transmembrane helix</keyword>
<evidence type="ECO:0000256" key="4">
    <source>
        <dbReference type="ARBA" id="ARBA00023136"/>
    </source>
</evidence>
<dbReference type="KEGG" id="nsh:GXM_02210"/>
<evidence type="ECO:0000259" key="6">
    <source>
        <dbReference type="Pfam" id="PF00916"/>
    </source>
</evidence>
<proteinExistence type="predicted"/>
<evidence type="ECO:0000256" key="3">
    <source>
        <dbReference type="ARBA" id="ARBA00022989"/>
    </source>
</evidence>
<evidence type="ECO:0000313" key="8">
    <source>
        <dbReference type="Proteomes" id="UP000326678"/>
    </source>
</evidence>
<dbReference type="InterPro" id="IPR011547">
    <property type="entry name" value="SLC26A/SulP_dom"/>
</dbReference>
<evidence type="ECO:0000256" key="5">
    <source>
        <dbReference type="SAM" id="Phobius"/>
    </source>
</evidence>
<keyword evidence="4 5" id="KW-0472">Membrane</keyword>